<dbReference type="PROSITE" id="PS50004">
    <property type="entry name" value="C2"/>
    <property type="match status" value="1"/>
</dbReference>
<name>A0A6P4IBR6_DROKI</name>
<dbReference type="GeneID" id="108073237"/>
<accession>A0A6P4IBR6</accession>
<dbReference type="Pfam" id="PF00168">
    <property type="entry name" value="C2"/>
    <property type="match status" value="1"/>
</dbReference>
<dbReference type="Proteomes" id="UP001652661">
    <property type="component" value="Chromosome 3R"/>
</dbReference>
<dbReference type="InterPro" id="IPR056431">
    <property type="entry name" value="C2CD5_YbjQ-rel_dom"/>
</dbReference>
<dbReference type="GO" id="GO:0005544">
    <property type="term" value="F:calcium-dependent phospholipid binding"/>
    <property type="evidence" value="ECO:0007669"/>
    <property type="project" value="InterPro"/>
</dbReference>
<dbReference type="OrthoDB" id="419768at2759"/>
<feature type="region of interest" description="Disordered" evidence="1">
    <location>
        <begin position="505"/>
        <end position="540"/>
    </location>
</feature>
<dbReference type="GO" id="GO:0072659">
    <property type="term" value="P:protein localization to plasma membrane"/>
    <property type="evidence" value="ECO:0007669"/>
    <property type="project" value="TreeGrafter"/>
</dbReference>
<dbReference type="GO" id="GO:0005509">
    <property type="term" value="F:calcium ion binding"/>
    <property type="evidence" value="ECO:0007669"/>
    <property type="project" value="TreeGrafter"/>
</dbReference>
<dbReference type="InterPro" id="IPR037785">
    <property type="entry name" value="C2_C2CD5"/>
</dbReference>
<organism evidence="3 4">
    <name type="scientific">Drosophila kikkawai</name>
    <name type="common">Fruit fly</name>
    <dbReference type="NCBI Taxonomy" id="30033"/>
    <lineage>
        <taxon>Eukaryota</taxon>
        <taxon>Metazoa</taxon>
        <taxon>Ecdysozoa</taxon>
        <taxon>Arthropoda</taxon>
        <taxon>Hexapoda</taxon>
        <taxon>Insecta</taxon>
        <taxon>Pterygota</taxon>
        <taxon>Neoptera</taxon>
        <taxon>Endopterygota</taxon>
        <taxon>Diptera</taxon>
        <taxon>Brachycera</taxon>
        <taxon>Muscomorpha</taxon>
        <taxon>Ephydroidea</taxon>
        <taxon>Drosophilidae</taxon>
        <taxon>Drosophila</taxon>
        <taxon>Sophophora</taxon>
    </lineage>
</organism>
<keyword evidence="3" id="KW-1185">Reference proteome</keyword>
<protein>
    <submittedName>
        <fullName evidence="4">C2 domain-containing protein 5 isoform X1</fullName>
    </submittedName>
</protein>
<dbReference type="Pfam" id="PF23028">
    <property type="entry name" value="YbjQ_3"/>
    <property type="match status" value="1"/>
</dbReference>
<sequence length="1576" mass="173135">MPGKVGVKIKAARNLPVMDKSSETTDAFVEIKLASVTHKTDVFRKSLNPTWNTDWFRFEVDDAELQDEPLQIRLMDYDTYSANDAIGKVNISLNPLCLESSSQAVHGKGTVLSGWIPVFDTMHGIRGEINVIVKVDLFSDVNKFRQSSCGIPFFHSQCVPFGYRAQVIHGFVEELVVNDDPEYQWIDKIRTPRASNEARQVVFLKLSGQVQRKMGLKAINMGANAVIGYTQCFDLEGDVGVVARGVGTAVTLIKDTSSSQPNSADVALIEELSRKYLDFLNCAGASSLSLPLSGRTPQYRLNIYREPSSSAPSSAAAAAAAATFYLESASSDTEDAELMQDLIRQEDERGDRSREKKLRHRMRRLTLSSSKVFTQKYATLIRRIEPKIPENATQSLSTIFGGGGGSSTTPSSFRRRRKSRFALPSIKSSNAPFIVRSISNDTGVRPGGHVSTKSFLTVPGLSEYQENTRSAPDLPVDEFLAKSRPTSNYSTDSEESLQLDLEIAPPDSNVEDSQDEDNLQDNWIKPGETRSCENSQQDLGPRHHNLLEDLKGFSRRLQKLMHIKPKESDLEKKPKHPFVPSLERKPYYSSQPELPTCSGDWPGCSLSGSSSMLQLNFLPSYGKSLQRSASLNHLVAPECFAPPVPPNTLLLKAPELRVCPSTPTPTHSELVAFDYNNSPPPSRAQLDRFVNISNSTNHSNQNNESSLLAPFAIRQQQQQPPRELRSSTDLQQQPGLVGGPSGPSSIPTTVEGSSPSLKRFASPVGSNRLKLTPSPSKSGISATTNADSASTSTTSTATTMVPTTVGEICRRSSDSDLSVTPKGNSICVASERLVAATAMMRLTQPTVGAKPGTDSLDMLEYPFLTMTKYPTGFILHLGATVAARSVKLLERVPNPDEPEVRDSWWTELRMEIRSHARSLGCNVVLGYAETTTISDDVCVLSATGTAAVINMVFNRSVSQTDIFTMSKATASAAMSNSLEEREANGSSTGEASGTGKDTGSLGTGTSSTGKRYGLPPLNGPRNACAICHIPYNLSSVPFNVKMKKCAVCRKGRVPDVLLATLEVPEFMQVTGRGCFMQAQVVRAKRDLRAELNAKEISDGLPFLEYELHRVLINKLKAKGMNAIFGLRTQVAIGERMIALIATGTALFLSALPVPQVPKIVAGNSWTDKQKLNELQKKLQETFERNQEIYQLKSLDPDAGAAASAAPSTDKQSDTDDSDEEEMNEIDLNCGNKELCVLEVDDIEDLEIISLLMEPYPPEGFHVVNTQQVPGMLEMDTVKNLQMFTQVWRARLEVGQSVNGFPKHFQRLLQTIYFKLRTMIPCAICDLRFRLDLPETDQIQLLVTGMAMGLSDASKVKYRGRGRVMQQQQQQQPQPQQQNGFHESQSQSQPELNGKRMLQEEDYIFPLDEDQMVDTPTPTSTAIPPFGMSSFKMRKTSPSRLSNLVSGLPSTGVKPLSVGAVPRNRYFPLRDRYGVDLTPLSFIPGGRIDKYLGNLNFFFIRESTSIRENGGISGFVHGFITELLAVVRAHIASLGGNAMVSFYITELMLFDNQHKNQGQCLISLGGDAVYVSYHADD</sequence>
<evidence type="ECO:0000313" key="4">
    <source>
        <dbReference type="RefSeq" id="XP_017020276.1"/>
    </source>
</evidence>
<dbReference type="InterPro" id="IPR056430">
    <property type="entry name" value="C2CD5_YbjQ-like_dom"/>
</dbReference>
<feature type="compositionally biased region" description="Low complexity" evidence="1">
    <location>
        <begin position="781"/>
        <end position="798"/>
    </location>
</feature>
<dbReference type="GO" id="GO:0090314">
    <property type="term" value="P:positive regulation of protein targeting to membrane"/>
    <property type="evidence" value="ECO:0007669"/>
    <property type="project" value="TreeGrafter"/>
</dbReference>
<dbReference type="GO" id="GO:0065002">
    <property type="term" value="P:intracellular protein transmembrane transport"/>
    <property type="evidence" value="ECO:0007669"/>
    <property type="project" value="TreeGrafter"/>
</dbReference>
<dbReference type="Gene3D" id="2.60.40.150">
    <property type="entry name" value="C2 domain"/>
    <property type="match status" value="1"/>
</dbReference>
<feature type="region of interest" description="Disordered" evidence="1">
    <location>
        <begin position="395"/>
        <end position="416"/>
    </location>
</feature>
<dbReference type="RefSeq" id="XP_017020276.1">
    <property type="nucleotide sequence ID" value="XM_017164787.3"/>
</dbReference>
<feature type="region of interest" description="Disordered" evidence="1">
    <location>
        <begin position="1199"/>
        <end position="1224"/>
    </location>
</feature>
<feature type="region of interest" description="Disordered" evidence="1">
    <location>
        <begin position="714"/>
        <end position="798"/>
    </location>
</feature>
<dbReference type="Pfam" id="PF23128">
    <property type="entry name" value="YbjQ_4"/>
    <property type="match status" value="1"/>
</dbReference>
<dbReference type="SUPFAM" id="SSF49562">
    <property type="entry name" value="C2 domain (Calcium/lipid-binding domain, CaLB)"/>
    <property type="match status" value="1"/>
</dbReference>
<feature type="compositionally biased region" description="Acidic residues" evidence="1">
    <location>
        <begin position="509"/>
        <end position="519"/>
    </location>
</feature>
<dbReference type="Pfam" id="PF23025">
    <property type="entry name" value="YbjQ_2"/>
    <property type="match status" value="3"/>
</dbReference>
<proteinExistence type="predicted"/>
<gene>
    <name evidence="4" type="primary">LOC108073237</name>
</gene>
<evidence type="ECO:0000259" key="2">
    <source>
        <dbReference type="PROSITE" id="PS50004"/>
    </source>
</evidence>
<dbReference type="CDD" id="cd08688">
    <property type="entry name" value="C2_KIAA0528-like"/>
    <property type="match status" value="1"/>
</dbReference>
<feature type="compositionally biased region" description="Low complexity" evidence="1">
    <location>
        <begin position="1365"/>
        <end position="1377"/>
    </location>
</feature>
<dbReference type="InterPro" id="IPR057815">
    <property type="entry name" value="C2CD5_C"/>
</dbReference>
<feature type="region of interest" description="Disordered" evidence="1">
    <location>
        <begin position="974"/>
        <end position="1013"/>
    </location>
</feature>
<dbReference type="GO" id="GO:0031340">
    <property type="term" value="P:positive regulation of vesicle fusion"/>
    <property type="evidence" value="ECO:0007669"/>
    <property type="project" value="TreeGrafter"/>
</dbReference>
<evidence type="ECO:0000256" key="1">
    <source>
        <dbReference type="SAM" id="MobiDB-lite"/>
    </source>
</evidence>
<evidence type="ECO:0000313" key="3">
    <source>
        <dbReference type="Proteomes" id="UP001652661"/>
    </source>
</evidence>
<reference evidence="4" key="1">
    <citation type="submission" date="2025-08" db="UniProtKB">
        <authorList>
            <consortium name="RefSeq"/>
        </authorList>
    </citation>
    <scope>IDENTIFICATION</scope>
    <source>
        <strain evidence="4">14028-0561.14</strain>
        <tissue evidence="4">Whole fly</tissue>
    </source>
</reference>
<feature type="compositionally biased region" description="Low complexity" evidence="1">
    <location>
        <begin position="993"/>
        <end position="1009"/>
    </location>
</feature>
<feature type="region of interest" description="Disordered" evidence="1">
    <location>
        <begin position="1359"/>
        <end position="1392"/>
    </location>
</feature>
<feature type="compositionally biased region" description="Acidic residues" evidence="1">
    <location>
        <begin position="1214"/>
        <end position="1224"/>
    </location>
</feature>
<dbReference type="InterPro" id="IPR035892">
    <property type="entry name" value="C2_domain_sf"/>
</dbReference>
<feature type="domain" description="C2" evidence="2">
    <location>
        <begin position="1"/>
        <end position="106"/>
    </location>
</feature>
<dbReference type="InterPro" id="IPR000008">
    <property type="entry name" value="C2_dom"/>
</dbReference>
<dbReference type="SMART" id="SM00239">
    <property type="entry name" value="C2"/>
    <property type="match status" value="1"/>
</dbReference>
<feature type="compositionally biased region" description="Polar residues" evidence="1">
    <location>
        <begin position="746"/>
        <end position="756"/>
    </location>
</feature>
<feature type="compositionally biased region" description="Low complexity" evidence="1">
    <location>
        <begin position="1199"/>
        <end position="1209"/>
    </location>
</feature>
<dbReference type="PANTHER" id="PTHR37412:SF2">
    <property type="entry name" value="C2 DOMAIN-CONTAINING PROTEIN 5"/>
    <property type="match status" value="1"/>
</dbReference>
<feature type="compositionally biased region" description="Polar residues" evidence="1">
    <location>
        <begin position="1378"/>
        <end position="1390"/>
    </location>
</feature>
<dbReference type="PANTHER" id="PTHR37412">
    <property type="entry name" value="C2 DOMAIN-CONTAINING PROTEIN 5"/>
    <property type="match status" value="1"/>
</dbReference>
<dbReference type="GO" id="GO:0010828">
    <property type="term" value="P:positive regulation of D-glucose transmembrane transport"/>
    <property type="evidence" value="ECO:0007669"/>
    <property type="project" value="TreeGrafter"/>
</dbReference>
<dbReference type="GO" id="GO:0005886">
    <property type="term" value="C:plasma membrane"/>
    <property type="evidence" value="ECO:0007669"/>
    <property type="project" value="TreeGrafter"/>
</dbReference>
<dbReference type="InterPro" id="IPR038983">
    <property type="entry name" value="C2CD5"/>
</dbReference>